<sequence length="135" mass="15414">MNNDVIPYSGYTHLVSYLKEHTARSYSEFLELHRSVILDSQPFSDDWSILDLTWSRRFLKQVKKLKSDCYEAVEKQVMYLILFLTRELLSIVVWTRSIGCYSNPSNGDGSSCLLLSGLGVLAVIPTSPLRLTHLL</sequence>
<evidence type="ECO:0000313" key="2">
    <source>
        <dbReference type="Proteomes" id="UP000789572"/>
    </source>
</evidence>
<keyword evidence="2" id="KW-1185">Reference proteome</keyword>
<comment type="caution">
    <text evidence="1">The sequence shown here is derived from an EMBL/GenBank/DDBJ whole genome shotgun (WGS) entry which is preliminary data.</text>
</comment>
<dbReference type="Proteomes" id="UP000789572">
    <property type="component" value="Unassembled WGS sequence"/>
</dbReference>
<gene>
    <name evidence="1" type="ORF">POCULU_LOCUS3406</name>
</gene>
<name>A0A9N9F906_9GLOM</name>
<dbReference type="OrthoDB" id="2308848at2759"/>
<accession>A0A9N9F906</accession>
<dbReference type="EMBL" id="CAJVPJ010000374">
    <property type="protein sequence ID" value="CAG8517691.1"/>
    <property type="molecule type" value="Genomic_DNA"/>
</dbReference>
<evidence type="ECO:0000313" key="1">
    <source>
        <dbReference type="EMBL" id="CAG8517691.1"/>
    </source>
</evidence>
<reference evidence="1" key="1">
    <citation type="submission" date="2021-06" db="EMBL/GenBank/DDBJ databases">
        <authorList>
            <person name="Kallberg Y."/>
            <person name="Tangrot J."/>
            <person name="Rosling A."/>
        </authorList>
    </citation>
    <scope>NUCLEOTIDE SEQUENCE</scope>
    <source>
        <strain evidence="1">IA702</strain>
    </source>
</reference>
<protein>
    <submittedName>
        <fullName evidence="1">10348_t:CDS:1</fullName>
    </submittedName>
</protein>
<organism evidence="1 2">
    <name type="scientific">Paraglomus occultum</name>
    <dbReference type="NCBI Taxonomy" id="144539"/>
    <lineage>
        <taxon>Eukaryota</taxon>
        <taxon>Fungi</taxon>
        <taxon>Fungi incertae sedis</taxon>
        <taxon>Mucoromycota</taxon>
        <taxon>Glomeromycotina</taxon>
        <taxon>Glomeromycetes</taxon>
        <taxon>Paraglomerales</taxon>
        <taxon>Paraglomeraceae</taxon>
        <taxon>Paraglomus</taxon>
    </lineage>
</organism>
<dbReference type="AlphaFoldDB" id="A0A9N9F906"/>
<proteinExistence type="predicted"/>